<comment type="caution">
    <text evidence="2">The sequence shown here is derived from an EMBL/GenBank/DDBJ whole genome shotgun (WGS) entry which is preliminary data.</text>
</comment>
<feature type="region of interest" description="Disordered" evidence="1">
    <location>
        <begin position="116"/>
        <end position="168"/>
    </location>
</feature>
<organism evidence="2 3">
    <name type="scientific">Triangularia verruculosa</name>
    <dbReference type="NCBI Taxonomy" id="2587418"/>
    <lineage>
        <taxon>Eukaryota</taxon>
        <taxon>Fungi</taxon>
        <taxon>Dikarya</taxon>
        <taxon>Ascomycota</taxon>
        <taxon>Pezizomycotina</taxon>
        <taxon>Sordariomycetes</taxon>
        <taxon>Sordariomycetidae</taxon>
        <taxon>Sordariales</taxon>
        <taxon>Podosporaceae</taxon>
        <taxon>Triangularia</taxon>
    </lineage>
</organism>
<protein>
    <submittedName>
        <fullName evidence="2">Uncharacterized protein</fullName>
    </submittedName>
</protein>
<evidence type="ECO:0000313" key="2">
    <source>
        <dbReference type="EMBL" id="KAK4199243.1"/>
    </source>
</evidence>
<accession>A0AAN6XFK6</accession>
<name>A0AAN6XFK6_9PEZI</name>
<keyword evidence="3" id="KW-1185">Reference proteome</keyword>
<feature type="compositionally biased region" description="Basic and acidic residues" evidence="1">
    <location>
        <begin position="147"/>
        <end position="156"/>
    </location>
</feature>
<evidence type="ECO:0000313" key="3">
    <source>
        <dbReference type="Proteomes" id="UP001303160"/>
    </source>
</evidence>
<feature type="region of interest" description="Disordered" evidence="1">
    <location>
        <begin position="55"/>
        <end position="77"/>
    </location>
</feature>
<feature type="compositionally biased region" description="Basic and acidic residues" evidence="1">
    <location>
        <begin position="67"/>
        <end position="76"/>
    </location>
</feature>
<reference evidence="2" key="1">
    <citation type="journal article" date="2023" name="Mol. Phylogenet. Evol.">
        <title>Genome-scale phylogeny and comparative genomics of the fungal order Sordariales.</title>
        <authorList>
            <person name="Hensen N."/>
            <person name="Bonometti L."/>
            <person name="Westerberg I."/>
            <person name="Brannstrom I.O."/>
            <person name="Guillou S."/>
            <person name="Cros-Aarteil S."/>
            <person name="Calhoun S."/>
            <person name="Haridas S."/>
            <person name="Kuo A."/>
            <person name="Mondo S."/>
            <person name="Pangilinan J."/>
            <person name="Riley R."/>
            <person name="LaButti K."/>
            <person name="Andreopoulos B."/>
            <person name="Lipzen A."/>
            <person name="Chen C."/>
            <person name="Yan M."/>
            <person name="Daum C."/>
            <person name="Ng V."/>
            <person name="Clum A."/>
            <person name="Steindorff A."/>
            <person name="Ohm R.A."/>
            <person name="Martin F."/>
            <person name="Silar P."/>
            <person name="Natvig D.O."/>
            <person name="Lalanne C."/>
            <person name="Gautier V."/>
            <person name="Ament-Velasquez S.L."/>
            <person name="Kruys A."/>
            <person name="Hutchinson M.I."/>
            <person name="Powell A.J."/>
            <person name="Barry K."/>
            <person name="Miller A.N."/>
            <person name="Grigoriev I.V."/>
            <person name="Debuchy R."/>
            <person name="Gladieux P."/>
            <person name="Hiltunen Thoren M."/>
            <person name="Johannesson H."/>
        </authorList>
    </citation>
    <scope>NUCLEOTIDE SEQUENCE</scope>
    <source>
        <strain evidence="2">CBS 315.58</strain>
    </source>
</reference>
<sequence length="248" mass="27639">MELEGQAVDIWRCWGKHLLSAHAVWGIPKIAAISEHESALPKDRVVADDYLRQRRTGSKHINSQDSRSVHGYDQPRHGVRGALTSLTFSSSNRMSKVILEVNEQMTAILEDRVVKMQPRRQTQRTTAAGHTTETASGMAPGKFANKTRRETSRQHQPDPATTLPNNKTHLSLDALNSPEAPIYISGPRFITADVGGEIGSCCSQHARHHAEEPPAPPPQLPLALLHYAVYALKSRRHTVSRFWECPQK</sequence>
<proteinExistence type="predicted"/>
<evidence type="ECO:0000256" key="1">
    <source>
        <dbReference type="SAM" id="MobiDB-lite"/>
    </source>
</evidence>
<dbReference type="EMBL" id="MU863934">
    <property type="protein sequence ID" value="KAK4199243.1"/>
    <property type="molecule type" value="Genomic_DNA"/>
</dbReference>
<feature type="compositionally biased region" description="Polar residues" evidence="1">
    <location>
        <begin position="123"/>
        <end position="135"/>
    </location>
</feature>
<dbReference type="Proteomes" id="UP001303160">
    <property type="component" value="Unassembled WGS sequence"/>
</dbReference>
<gene>
    <name evidence="2" type="ORF">QBC40DRAFT_297651</name>
</gene>
<reference evidence="2" key="2">
    <citation type="submission" date="2023-05" db="EMBL/GenBank/DDBJ databases">
        <authorList>
            <consortium name="Lawrence Berkeley National Laboratory"/>
            <person name="Steindorff A."/>
            <person name="Hensen N."/>
            <person name="Bonometti L."/>
            <person name="Westerberg I."/>
            <person name="Brannstrom I.O."/>
            <person name="Guillou S."/>
            <person name="Cros-Aarteil S."/>
            <person name="Calhoun S."/>
            <person name="Haridas S."/>
            <person name="Kuo A."/>
            <person name="Mondo S."/>
            <person name="Pangilinan J."/>
            <person name="Riley R."/>
            <person name="Labutti K."/>
            <person name="Andreopoulos B."/>
            <person name="Lipzen A."/>
            <person name="Chen C."/>
            <person name="Yanf M."/>
            <person name="Daum C."/>
            <person name="Ng V."/>
            <person name="Clum A."/>
            <person name="Ohm R."/>
            <person name="Martin F."/>
            <person name="Silar P."/>
            <person name="Natvig D."/>
            <person name="Lalanne C."/>
            <person name="Gautier V."/>
            <person name="Ament-Velasquez S.L."/>
            <person name="Kruys A."/>
            <person name="Hutchinson M.I."/>
            <person name="Powell A.J."/>
            <person name="Barry K."/>
            <person name="Miller A.N."/>
            <person name="Grigoriev I.V."/>
            <person name="Debuchy R."/>
            <person name="Gladieux P."/>
            <person name="Thoren M.H."/>
            <person name="Johannesson H."/>
        </authorList>
    </citation>
    <scope>NUCLEOTIDE SEQUENCE</scope>
    <source>
        <strain evidence="2">CBS 315.58</strain>
    </source>
</reference>
<dbReference type="AlphaFoldDB" id="A0AAN6XFK6"/>